<dbReference type="PANTHER" id="PTHR46989:SF3">
    <property type="entry name" value="USPA DOMAIN-CONTAINING PROTEIN"/>
    <property type="match status" value="1"/>
</dbReference>
<organism evidence="3 4">
    <name type="scientific">Lymnaea stagnalis</name>
    <name type="common">Great pond snail</name>
    <name type="synonym">Helix stagnalis</name>
    <dbReference type="NCBI Taxonomy" id="6523"/>
    <lineage>
        <taxon>Eukaryota</taxon>
        <taxon>Metazoa</taxon>
        <taxon>Spiralia</taxon>
        <taxon>Lophotrochozoa</taxon>
        <taxon>Mollusca</taxon>
        <taxon>Gastropoda</taxon>
        <taxon>Heterobranchia</taxon>
        <taxon>Euthyneura</taxon>
        <taxon>Panpulmonata</taxon>
        <taxon>Hygrophila</taxon>
        <taxon>Lymnaeoidea</taxon>
        <taxon>Lymnaeidae</taxon>
        <taxon>Lymnaea</taxon>
    </lineage>
</organism>
<dbReference type="InterPro" id="IPR014729">
    <property type="entry name" value="Rossmann-like_a/b/a_fold"/>
</dbReference>
<evidence type="ECO:0000313" key="3">
    <source>
        <dbReference type="EMBL" id="CAL1539283.1"/>
    </source>
</evidence>
<keyword evidence="4" id="KW-1185">Reference proteome</keyword>
<feature type="compositionally biased region" description="Basic and acidic residues" evidence="1">
    <location>
        <begin position="189"/>
        <end position="198"/>
    </location>
</feature>
<evidence type="ECO:0000259" key="2">
    <source>
        <dbReference type="Pfam" id="PF00582"/>
    </source>
</evidence>
<dbReference type="AlphaFoldDB" id="A0AAV2HZX7"/>
<dbReference type="SUPFAM" id="SSF52402">
    <property type="entry name" value="Adenine nucleotide alpha hydrolases-like"/>
    <property type="match status" value="1"/>
</dbReference>
<dbReference type="Pfam" id="PF00582">
    <property type="entry name" value="Usp"/>
    <property type="match status" value="1"/>
</dbReference>
<dbReference type="InterPro" id="IPR006015">
    <property type="entry name" value="Universal_stress_UspA"/>
</dbReference>
<proteinExistence type="predicted"/>
<comment type="caution">
    <text evidence="3">The sequence shown here is derived from an EMBL/GenBank/DDBJ whole genome shotgun (WGS) entry which is preliminary data.</text>
</comment>
<dbReference type="PRINTS" id="PR01438">
    <property type="entry name" value="UNVRSLSTRESS"/>
</dbReference>
<feature type="domain" description="UspA" evidence="2">
    <location>
        <begin position="28"/>
        <end position="168"/>
    </location>
</feature>
<dbReference type="Proteomes" id="UP001497497">
    <property type="component" value="Unassembled WGS sequence"/>
</dbReference>
<evidence type="ECO:0000313" key="4">
    <source>
        <dbReference type="Proteomes" id="UP001497497"/>
    </source>
</evidence>
<dbReference type="InterPro" id="IPR006016">
    <property type="entry name" value="UspA"/>
</dbReference>
<dbReference type="PANTHER" id="PTHR46989">
    <property type="entry name" value="USP DOMAIN-CONTAINING PROTEIN"/>
    <property type="match status" value="1"/>
</dbReference>
<dbReference type="CDD" id="cd23659">
    <property type="entry name" value="USP_At3g01520-like"/>
    <property type="match status" value="1"/>
</dbReference>
<protein>
    <recommendedName>
        <fullName evidence="2">UspA domain-containing protein</fullName>
    </recommendedName>
</protein>
<feature type="region of interest" description="Disordered" evidence="1">
    <location>
        <begin position="179"/>
        <end position="198"/>
    </location>
</feature>
<reference evidence="3 4" key="1">
    <citation type="submission" date="2024-04" db="EMBL/GenBank/DDBJ databases">
        <authorList>
            <consortium name="Genoscope - CEA"/>
            <person name="William W."/>
        </authorList>
    </citation>
    <scope>NUCLEOTIDE SEQUENCE [LARGE SCALE GENOMIC DNA]</scope>
</reference>
<sequence length="205" mass="22455">MCEASGVRFGDVVDNAGAQAEEGVVVPRRVLVGMDGSADADQAFDWYIENIFLPTDYVIIGYCPAAGSAFHFDGFFSNVNSHVIEFQEKVSHVKEALENKLKQTEAHGVVKILGGTNAGNSLIKEAEKENVELIVVGSRGHGVLRRTVLGSVSGYVVHHSHVPVLVYPPMQNSNVHHGYNNNKVNEQQNKTRDSTTEDKHIFVKL</sequence>
<accession>A0AAV2HZX7</accession>
<evidence type="ECO:0000256" key="1">
    <source>
        <dbReference type="SAM" id="MobiDB-lite"/>
    </source>
</evidence>
<name>A0AAV2HZX7_LYMST</name>
<feature type="compositionally biased region" description="Polar residues" evidence="1">
    <location>
        <begin position="179"/>
        <end position="188"/>
    </location>
</feature>
<dbReference type="EMBL" id="CAXITT010000334">
    <property type="protein sequence ID" value="CAL1539283.1"/>
    <property type="molecule type" value="Genomic_DNA"/>
</dbReference>
<gene>
    <name evidence="3" type="ORF">GSLYS_00013102001</name>
</gene>
<dbReference type="Gene3D" id="3.40.50.620">
    <property type="entry name" value="HUPs"/>
    <property type="match status" value="1"/>
</dbReference>